<evidence type="ECO:0000256" key="1">
    <source>
        <dbReference type="SAM" id="MobiDB-lite"/>
    </source>
</evidence>
<reference evidence="2 3" key="1">
    <citation type="journal article" date="2018" name="Front. Microbiol.">
        <title>Genome-Wide Analysis of Corynespora cassiicola Leaf Fall Disease Putative Effectors.</title>
        <authorList>
            <person name="Lopez D."/>
            <person name="Ribeiro S."/>
            <person name="Label P."/>
            <person name="Fumanal B."/>
            <person name="Venisse J.S."/>
            <person name="Kohler A."/>
            <person name="de Oliveira R.R."/>
            <person name="Labutti K."/>
            <person name="Lipzen A."/>
            <person name="Lail K."/>
            <person name="Bauer D."/>
            <person name="Ohm R.A."/>
            <person name="Barry K.W."/>
            <person name="Spatafora J."/>
            <person name="Grigoriev I.V."/>
            <person name="Martin F.M."/>
            <person name="Pujade-Renaud V."/>
        </authorList>
    </citation>
    <scope>NUCLEOTIDE SEQUENCE [LARGE SCALE GENOMIC DNA]</scope>
    <source>
        <strain evidence="2 3">Philippines</strain>
    </source>
</reference>
<feature type="non-terminal residue" evidence="2">
    <location>
        <position position="290"/>
    </location>
</feature>
<feature type="region of interest" description="Disordered" evidence="1">
    <location>
        <begin position="258"/>
        <end position="277"/>
    </location>
</feature>
<feature type="region of interest" description="Disordered" evidence="1">
    <location>
        <begin position="41"/>
        <end position="60"/>
    </location>
</feature>
<proteinExistence type="predicted"/>
<sequence>MSTITDSSGLITKTTVILDKPSDWADWLMLRRDRAEQNDVWEHCDPSKPPQDLGPQPTRPRLTDFKENATRLSQLGKQEQEDYRDALETFNYESPQWEKKNRALKALASEILATVAQRHLYLLKDRTTAYDRLTTLKQHLCPSDRTRERELQTKYRDLLKSPRGRSIEKWLEEWITITDQCSDLSMAEVAGLRAQEEFLIAVKPIQDSWATNQLDKLYDAHEDGRRLPTVRDLIASFRNFHRRVNPVASSLGTFGASLQAAQPASEQRERAPQTTNRRKPKCLCGDYHFY</sequence>
<name>A0A2T2N2C9_CORCC</name>
<dbReference type="Proteomes" id="UP000240883">
    <property type="component" value="Unassembled WGS sequence"/>
</dbReference>
<dbReference type="EMBL" id="KZ678154">
    <property type="protein sequence ID" value="PSN59591.1"/>
    <property type="molecule type" value="Genomic_DNA"/>
</dbReference>
<protein>
    <submittedName>
        <fullName evidence="2">Uncharacterized protein</fullName>
    </submittedName>
</protein>
<accession>A0A2T2N2C9</accession>
<evidence type="ECO:0000313" key="3">
    <source>
        <dbReference type="Proteomes" id="UP000240883"/>
    </source>
</evidence>
<gene>
    <name evidence="2" type="ORF">BS50DRAFT_507961</name>
</gene>
<keyword evidence="3" id="KW-1185">Reference proteome</keyword>
<dbReference type="STRING" id="1448308.A0A2T2N2C9"/>
<dbReference type="AlphaFoldDB" id="A0A2T2N2C9"/>
<evidence type="ECO:0000313" key="2">
    <source>
        <dbReference type="EMBL" id="PSN59591.1"/>
    </source>
</evidence>
<organism evidence="2 3">
    <name type="scientific">Corynespora cassiicola Philippines</name>
    <dbReference type="NCBI Taxonomy" id="1448308"/>
    <lineage>
        <taxon>Eukaryota</taxon>
        <taxon>Fungi</taxon>
        <taxon>Dikarya</taxon>
        <taxon>Ascomycota</taxon>
        <taxon>Pezizomycotina</taxon>
        <taxon>Dothideomycetes</taxon>
        <taxon>Pleosporomycetidae</taxon>
        <taxon>Pleosporales</taxon>
        <taxon>Corynesporascaceae</taxon>
        <taxon>Corynespora</taxon>
    </lineage>
</organism>
<dbReference type="OrthoDB" id="3798177at2759"/>